<dbReference type="RefSeq" id="WP_137092551.1">
    <property type="nucleotide sequence ID" value="NZ_CP028923.1"/>
</dbReference>
<evidence type="ECO:0000256" key="4">
    <source>
        <dbReference type="ARBA" id="ARBA00022679"/>
    </source>
</evidence>
<dbReference type="PANTHER" id="PTHR43304">
    <property type="entry name" value="PHYTOCHROME-LIKE PROTEIN CPH1"/>
    <property type="match status" value="1"/>
</dbReference>
<dbReference type="PROSITE" id="PS50113">
    <property type="entry name" value="PAC"/>
    <property type="match status" value="1"/>
</dbReference>
<dbReference type="Gene3D" id="3.30.450.20">
    <property type="entry name" value="PAS domain"/>
    <property type="match status" value="2"/>
</dbReference>
<dbReference type="SMART" id="SM00388">
    <property type="entry name" value="HisKA"/>
    <property type="match status" value="1"/>
</dbReference>
<dbReference type="SMART" id="SM00387">
    <property type="entry name" value="HATPase_c"/>
    <property type="match status" value="1"/>
</dbReference>
<evidence type="ECO:0000259" key="6">
    <source>
        <dbReference type="PROSITE" id="PS50109"/>
    </source>
</evidence>
<dbReference type="Pfam" id="PF00512">
    <property type="entry name" value="HisKA"/>
    <property type="match status" value="1"/>
</dbReference>
<dbReference type="InterPro" id="IPR036890">
    <property type="entry name" value="HATPase_C_sf"/>
</dbReference>
<keyword evidence="10" id="KW-1185">Reference proteome</keyword>
<keyword evidence="5 9" id="KW-0418">Kinase</keyword>
<dbReference type="AlphaFoldDB" id="A0A4D7JM93"/>
<evidence type="ECO:0000256" key="3">
    <source>
        <dbReference type="ARBA" id="ARBA00022553"/>
    </source>
</evidence>
<dbReference type="NCBIfam" id="TIGR00229">
    <property type="entry name" value="sensory_box"/>
    <property type="match status" value="1"/>
</dbReference>
<dbReference type="InterPro" id="IPR000700">
    <property type="entry name" value="PAS-assoc_C"/>
</dbReference>
<evidence type="ECO:0000313" key="10">
    <source>
        <dbReference type="Proteomes" id="UP000298616"/>
    </source>
</evidence>
<dbReference type="CDD" id="cd00130">
    <property type="entry name" value="PAS"/>
    <property type="match status" value="1"/>
</dbReference>
<dbReference type="InterPro" id="IPR013655">
    <property type="entry name" value="PAS_fold_3"/>
</dbReference>
<evidence type="ECO:0000256" key="1">
    <source>
        <dbReference type="ARBA" id="ARBA00000085"/>
    </source>
</evidence>
<dbReference type="EC" id="2.7.13.3" evidence="2"/>
<dbReference type="SUPFAM" id="SSF55874">
    <property type="entry name" value="ATPase domain of HSP90 chaperone/DNA topoisomerase II/histidine kinase"/>
    <property type="match status" value="1"/>
</dbReference>
<evidence type="ECO:0000256" key="5">
    <source>
        <dbReference type="ARBA" id="ARBA00022777"/>
    </source>
</evidence>
<dbReference type="EMBL" id="CP028923">
    <property type="protein sequence ID" value="QCK16959.1"/>
    <property type="molecule type" value="Genomic_DNA"/>
</dbReference>
<reference evidence="9 10" key="1">
    <citation type="submission" date="2018-04" db="EMBL/GenBank/DDBJ databases">
        <title>Complete genome uncultured novel isolate.</title>
        <authorList>
            <person name="Merlino G."/>
        </authorList>
    </citation>
    <scope>NUCLEOTIDE SEQUENCE [LARGE SCALE GENOMIC DNA]</scope>
    <source>
        <strain evidence="10">R1DC9</strain>
    </source>
</reference>
<dbReference type="OrthoDB" id="1522284at2"/>
<protein>
    <recommendedName>
        <fullName evidence="2">histidine kinase</fullName>
        <ecNumber evidence="2">2.7.13.3</ecNumber>
    </recommendedName>
</protein>
<evidence type="ECO:0000313" key="9">
    <source>
        <dbReference type="EMBL" id="QCK16959.1"/>
    </source>
</evidence>
<dbReference type="CDD" id="cd00082">
    <property type="entry name" value="HisKA"/>
    <property type="match status" value="1"/>
</dbReference>
<proteinExistence type="predicted"/>
<organism evidence="9 10">
    <name type="scientific">Mangrovivirga cuniculi</name>
    <dbReference type="NCBI Taxonomy" id="2715131"/>
    <lineage>
        <taxon>Bacteria</taxon>
        <taxon>Pseudomonadati</taxon>
        <taxon>Bacteroidota</taxon>
        <taxon>Cytophagia</taxon>
        <taxon>Cytophagales</taxon>
        <taxon>Mangrovivirgaceae</taxon>
        <taxon>Mangrovivirga</taxon>
    </lineage>
</organism>
<keyword evidence="4" id="KW-0808">Transferase</keyword>
<dbReference type="InterPro" id="IPR035965">
    <property type="entry name" value="PAS-like_dom_sf"/>
</dbReference>
<dbReference type="InterPro" id="IPR003594">
    <property type="entry name" value="HATPase_dom"/>
</dbReference>
<evidence type="ECO:0000256" key="2">
    <source>
        <dbReference type="ARBA" id="ARBA00012438"/>
    </source>
</evidence>
<dbReference type="Pfam" id="PF13426">
    <property type="entry name" value="PAS_9"/>
    <property type="match status" value="1"/>
</dbReference>
<dbReference type="Gene3D" id="1.10.287.130">
    <property type="match status" value="1"/>
</dbReference>
<dbReference type="Gene3D" id="3.30.565.10">
    <property type="entry name" value="Histidine kinase-like ATPase, C-terminal domain"/>
    <property type="match status" value="1"/>
</dbReference>
<dbReference type="PROSITE" id="PS50112">
    <property type="entry name" value="PAS"/>
    <property type="match status" value="1"/>
</dbReference>
<gene>
    <name evidence="9" type="ORF">DCC35_20605</name>
</gene>
<accession>A0A4D7JM93</accession>
<evidence type="ECO:0000259" key="8">
    <source>
        <dbReference type="PROSITE" id="PS50113"/>
    </source>
</evidence>
<sequence length="507" mass="58630">MSIKPQSPIEEKIAKAKIIFIEEDLEIKTLDKELFLLRKIISGTNEGLWIFDAEEAKVYVNNRWVEMIGYDISEVSSERNLWLDWVHKDDKSESIKSFMKRIKEKDDSEFQQIFRLRHKSGKYCYIRSRANFLYSKEGKLEYIVGTHKDVTEEIKAKKALEKTKEKYYILYQNSQVVIVITEASTGKILEANKKFYLLTGADKDKQLYIQDFYYNPDDREAFIDELKEFGKVEDFELELRTVEGDKLHGLVSATLNKEEDRLEAVVSDITALKKSMLELEQVNYELDRFVYHASHDLRSPLKSILGLVNILRMDNDPEVYDKCVDEIENSVKRLDDLVGDLLHISRNSRLDIKKEKVSIQVEVSQAIAVYGAIENMRNLQVYSHIRELVPFYSDPPRIRIILNNLISNAIKYRRDIDNSFIRVTAKVDEKEASITIEDNGEGIPEDKISTIFNMFSRATEKSSGSGLGLYLVETTIDKLAGQIYVSSKEGEGTTFKVIIPNHYSDMV</sequence>
<evidence type="ECO:0000259" key="7">
    <source>
        <dbReference type="PROSITE" id="PS50112"/>
    </source>
</evidence>
<dbReference type="Proteomes" id="UP000298616">
    <property type="component" value="Chromosome"/>
</dbReference>
<dbReference type="GO" id="GO:0000155">
    <property type="term" value="F:phosphorelay sensor kinase activity"/>
    <property type="evidence" value="ECO:0007669"/>
    <property type="project" value="InterPro"/>
</dbReference>
<dbReference type="PANTHER" id="PTHR43304:SF1">
    <property type="entry name" value="PAC DOMAIN-CONTAINING PROTEIN"/>
    <property type="match status" value="1"/>
</dbReference>
<dbReference type="InterPro" id="IPR000014">
    <property type="entry name" value="PAS"/>
</dbReference>
<dbReference type="InterPro" id="IPR005467">
    <property type="entry name" value="His_kinase_dom"/>
</dbReference>
<feature type="domain" description="PAS" evidence="7">
    <location>
        <begin position="33"/>
        <end position="105"/>
    </location>
</feature>
<dbReference type="InterPro" id="IPR052162">
    <property type="entry name" value="Sensor_kinase/Photoreceptor"/>
</dbReference>
<dbReference type="InterPro" id="IPR003661">
    <property type="entry name" value="HisK_dim/P_dom"/>
</dbReference>
<dbReference type="Pfam" id="PF08447">
    <property type="entry name" value="PAS_3"/>
    <property type="match status" value="1"/>
</dbReference>
<dbReference type="PRINTS" id="PR00344">
    <property type="entry name" value="BCTRLSENSOR"/>
</dbReference>
<dbReference type="SUPFAM" id="SSF55785">
    <property type="entry name" value="PYP-like sensor domain (PAS domain)"/>
    <property type="match status" value="2"/>
</dbReference>
<dbReference type="CDD" id="cd00075">
    <property type="entry name" value="HATPase"/>
    <property type="match status" value="1"/>
</dbReference>
<feature type="domain" description="PAC" evidence="8">
    <location>
        <begin position="110"/>
        <end position="162"/>
    </location>
</feature>
<comment type="catalytic activity">
    <reaction evidence="1">
        <text>ATP + protein L-histidine = ADP + protein N-phospho-L-histidine.</text>
        <dbReference type="EC" id="2.7.13.3"/>
    </reaction>
</comment>
<feature type="domain" description="Histidine kinase" evidence="6">
    <location>
        <begin position="292"/>
        <end position="503"/>
    </location>
</feature>
<dbReference type="Pfam" id="PF02518">
    <property type="entry name" value="HATPase_c"/>
    <property type="match status" value="1"/>
</dbReference>
<keyword evidence="3" id="KW-0597">Phosphoprotein</keyword>
<dbReference type="SMART" id="SM00086">
    <property type="entry name" value="PAC"/>
    <property type="match status" value="2"/>
</dbReference>
<dbReference type="InterPro" id="IPR036097">
    <property type="entry name" value="HisK_dim/P_sf"/>
</dbReference>
<dbReference type="SUPFAM" id="SSF47384">
    <property type="entry name" value="Homodimeric domain of signal transducing histidine kinase"/>
    <property type="match status" value="1"/>
</dbReference>
<dbReference type="InterPro" id="IPR004358">
    <property type="entry name" value="Sig_transdc_His_kin-like_C"/>
</dbReference>
<name>A0A4D7JM93_9BACT</name>
<dbReference type="KEGG" id="fpf:DCC35_20605"/>
<dbReference type="InterPro" id="IPR001610">
    <property type="entry name" value="PAC"/>
</dbReference>
<dbReference type="PROSITE" id="PS50109">
    <property type="entry name" value="HIS_KIN"/>
    <property type="match status" value="1"/>
</dbReference>